<keyword evidence="14" id="KW-1185">Reference proteome</keyword>
<dbReference type="Pfam" id="PF03901">
    <property type="entry name" value="Glyco_transf_22"/>
    <property type="match status" value="1"/>
</dbReference>
<dbReference type="STRING" id="675120.N1PLN1"/>
<evidence type="ECO:0000256" key="9">
    <source>
        <dbReference type="ARBA" id="ARBA00022989"/>
    </source>
</evidence>
<dbReference type="PANTHER" id="PTHR22760">
    <property type="entry name" value="GLYCOSYLTRANSFERASE"/>
    <property type="match status" value="1"/>
</dbReference>
<comment type="pathway">
    <text evidence="2">Glycolipid biosynthesis; glycosylphosphatidylinositol-anchor biosynthesis.</text>
</comment>
<protein>
    <recommendedName>
        <fullName evidence="12">Mannosyltransferase</fullName>
        <ecNumber evidence="12">2.4.1.-</ecNumber>
    </recommendedName>
</protein>
<evidence type="ECO:0000256" key="5">
    <source>
        <dbReference type="ARBA" id="ARBA00022676"/>
    </source>
</evidence>
<dbReference type="PANTHER" id="PTHR22760:SF4">
    <property type="entry name" value="GPI MANNOSYLTRANSFERASE 3"/>
    <property type="match status" value="1"/>
</dbReference>
<name>N1PLN1_DOTSN</name>
<evidence type="ECO:0000256" key="10">
    <source>
        <dbReference type="ARBA" id="ARBA00023136"/>
    </source>
</evidence>
<proteinExistence type="inferred from homology"/>
<dbReference type="InterPro" id="IPR005599">
    <property type="entry name" value="GPI_mannosylTrfase"/>
</dbReference>
<dbReference type="eggNOG" id="KOG1771">
    <property type="taxonomic scope" value="Eukaryota"/>
</dbReference>
<organism evidence="13 14">
    <name type="scientific">Dothistroma septosporum (strain NZE10 / CBS 128990)</name>
    <name type="common">Red band needle blight fungus</name>
    <name type="synonym">Mycosphaerella pini</name>
    <dbReference type="NCBI Taxonomy" id="675120"/>
    <lineage>
        <taxon>Eukaryota</taxon>
        <taxon>Fungi</taxon>
        <taxon>Dikarya</taxon>
        <taxon>Ascomycota</taxon>
        <taxon>Pezizomycotina</taxon>
        <taxon>Dothideomycetes</taxon>
        <taxon>Dothideomycetidae</taxon>
        <taxon>Mycosphaerellales</taxon>
        <taxon>Mycosphaerellaceae</taxon>
        <taxon>Dothistroma</taxon>
    </lineage>
</organism>
<feature type="transmembrane region" description="Helical" evidence="12">
    <location>
        <begin position="339"/>
        <end position="359"/>
    </location>
</feature>
<evidence type="ECO:0000256" key="12">
    <source>
        <dbReference type="RuleBase" id="RU363075"/>
    </source>
</evidence>
<reference evidence="14" key="1">
    <citation type="journal article" date="2012" name="PLoS Genet.">
        <title>The genomes of the fungal plant pathogens Cladosporium fulvum and Dothistroma septosporum reveal adaptation to different hosts and lifestyles but also signatures of common ancestry.</title>
        <authorList>
            <person name="de Wit P.J.G.M."/>
            <person name="van der Burgt A."/>
            <person name="Oekmen B."/>
            <person name="Stergiopoulos I."/>
            <person name="Abd-Elsalam K.A."/>
            <person name="Aerts A.L."/>
            <person name="Bahkali A.H."/>
            <person name="Beenen H.G."/>
            <person name="Chettri P."/>
            <person name="Cox M.P."/>
            <person name="Datema E."/>
            <person name="de Vries R.P."/>
            <person name="Dhillon B."/>
            <person name="Ganley A.R."/>
            <person name="Griffiths S.A."/>
            <person name="Guo Y."/>
            <person name="Hamelin R.C."/>
            <person name="Henrissat B."/>
            <person name="Kabir M.S."/>
            <person name="Jashni M.K."/>
            <person name="Kema G."/>
            <person name="Klaubauf S."/>
            <person name="Lapidus A."/>
            <person name="Levasseur A."/>
            <person name="Lindquist E."/>
            <person name="Mehrabi R."/>
            <person name="Ohm R.A."/>
            <person name="Owen T.J."/>
            <person name="Salamov A."/>
            <person name="Schwelm A."/>
            <person name="Schijlen E."/>
            <person name="Sun H."/>
            <person name="van den Burg H.A."/>
            <person name="van Ham R.C.H.J."/>
            <person name="Zhang S."/>
            <person name="Goodwin S.B."/>
            <person name="Grigoriev I.V."/>
            <person name="Collemare J."/>
            <person name="Bradshaw R.E."/>
        </authorList>
    </citation>
    <scope>NUCLEOTIDE SEQUENCE [LARGE SCALE GENOMIC DNA]</scope>
    <source>
        <strain evidence="14">NZE10 / CBS 128990</strain>
    </source>
</reference>
<gene>
    <name evidence="13" type="ORF">DOTSEDRAFT_172596</name>
</gene>
<dbReference type="EC" id="2.4.1.-" evidence="12"/>
<feature type="transmembrane region" description="Helical" evidence="12">
    <location>
        <begin position="305"/>
        <end position="327"/>
    </location>
</feature>
<dbReference type="AlphaFoldDB" id="N1PLN1"/>
<comment type="similarity">
    <text evidence="3">Belongs to the glycosyltransferase 22 family. PIGB subfamily.</text>
</comment>
<comment type="subcellular location">
    <subcellularLocation>
        <location evidence="1 12">Endoplasmic reticulum membrane</location>
        <topology evidence="1 12">Multi-pass membrane protein</topology>
    </subcellularLocation>
</comment>
<dbReference type="UniPathway" id="UPA00196"/>
<evidence type="ECO:0000256" key="4">
    <source>
        <dbReference type="ARBA" id="ARBA00022502"/>
    </source>
</evidence>
<reference evidence="13 14" key="2">
    <citation type="journal article" date="2012" name="PLoS Pathog.">
        <title>Diverse lifestyles and strategies of plant pathogenesis encoded in the genomes of eighteen Dothideomycetes fungi.</title>
        <authorList>
            <person name="Ohm R.A."/>
            <person name="Feau N."/>
            <person name="Henrissat B."/>
            <person name="Schoch C.L."/>
            <person name="Horwitz B.A."/>
            <person name="Barry K.W."/>
            <person name="Condon B.J."/>
            <person name="Copeland A.C."/>
            <person name="Dhillon B."/>
            <person name="Glaser F."/>
            <person name="Hesse C.N."/>
            <person name="Kosti I."/>
            <person name="LaButti K."/>
            <person name="Lindquist E.A."/>
            <person name="Lucas S."/>
            <person name="Salamov A.A."/>
            <person name="Bradshaw R.E."/>
            <person name="Ciuffetti L."/>
            <person name="Hamelin R.C."/>
            <person name="Kema G.H.J."/>
            <person name="Lawrence C."/>
            <person name="Scott J.A."/>
            <person name="Spatafora J.W."/>
            <person name="Turgeon B.G."/>
            <person name="de Wit P.J.G.M."/>
            <person name="Zhong S."/>
            <person name="Goodwin S.B."/>
            <person name="Grigoriev I.V."/>
        </authorList>
    </citation>
    <scope>NUCLEOTIDE SEQUENCE [LARGE SCALE GENOMIC DNA]</scope>
    <source>
        <strain evidence="14">NZE10 / CBS 128990</strain>
    </source>
</reference>
<keyword evidence="9 12" id="KW-1133">Transmembrane helix</keyword>
<feature type="transmembrane region" description="Helical" evidence="12">
    <location>
        <begin position="244"/>
        <end position="264"/>
    </location>
</feature>
<evidence type="ECO:0000256" key="11">
    <source>
        <dbReference type="ARBA" id="ARBA00024708"/>
    </source>
</evidence>
<evidence type="ECO:0000256" key="1">
    <source>
        <dbReference type="ARBA" id="ARBA00004477"/>
    </source>
</evidence>
<comment type="caution">
    <text evidence="12">Lacks conserved residue(s) required for the propagation of feature annotation.</text>
</comment>
<evidence type="ECO:0000256" key="3">
    <source>
        <dbReference type="ARBA" id="ARBA00006065"/>
    </source>
</evidence>
<feature type="transmembrane region" description="Helical" evidence="12">
    <location>
        <begin position="223"/>
        <end position="238"/>
    </location>
</feature>
<evidence type="ECO:0000256" key="6">
    <source>
        <dbReference type="ARBA" id="ARBA00022679"/>
    </source>
</evidence>
<evidence type="ECO:0000313" key="13">
    <source>
        <dbReference type="EMBL" id="EME44412.1"/>
    </source>
</evidence>
<keyword evidence="7 12" id="KW-0812">Transmembrane</keyword>
<evidence type="ECO:0000256" key="2">
    <source>
        <dbReference type="ARBA" id="ARBA00004687"/>
    </source>
</evidence>
<dbReference type="OMA" id="HEWPDYL"/>
<accession>N1PLN1</accession>
<evidence type="ECO:0000313" key="14">
    <source>
        <dbReference type="Proteomes" id="UP000016933"/>
    </source>
</evidence>
<keyword evidence="8 12" id="KW-0256">Endoplasmic reticulum</keyword>
<sequence length="591" mass="67143">MVFAGLLAYRLVNARYVETFFQPDEYFQALEPAWRSAFGPDSAAWITWEWKEGLRTSVHPLIFSLVYRMADWLCEMFALRRSTRADVLVAAPGVLQAIFAATLDFFTWRTAARVYGTDHAAGSAALALTVISPWQWFCSVRTFSNSLEATLTAAAIHYFPWDWFLNNDGNVKEISMQPARSLCGANEQHTSTKVSAAELRPPVSLHVALIFAATAFYLRPTNVIIWAAISAAILGSTFNYVKALTLASCAALNGIAVVAAFALCDYHFYGEATFPPFRFLYLNLFQSLAIFYGKNRVDYYFTEGLPLLLTTALPFAAKGLWCGLASGRTNWQHSQTERWTRFISAFAVLFTVLVLSTIAHKEMRFIYPLLPLLHVLAAEPFASFFAPLPLPRTRVRQVLLTGLLASNIYIAAYVSTTHQRGVVDVVHYLRHRQEARFEAVSEDSDQSVHEIANITVGFLMPCHSTPWRSHFVYPEINAWALTCEPPINMSPEQRASYLDEADVFYNNPVDWMDLNMGERTTITLEESHKDALEGNGKRPWPHYLVFFQHLEPTMKLVLSQSNYRECRRFFNTHWIDDGRRNGDVVVWCVRR</sequence>
<dbReference type="GO" id="GO:0000026">
    <property type="term" value="F:alpha-1,2-mannosyltransferase activity"/>
    <property type="evidence" value="ECO:0007669"/>
    <property type="project" value="TreeGrafter"/>
</dbReference>
<dbReference type="HOGENOM" id="CLU_012353_1_0_1"/>
<dbReference type="OrthoDB" id="416834at2759"/>
<keyword evidence="5 12" id="KW-0328">Glycosyltransferase</keyword>
<evidence type="ECO:0000256" key="7">
    <source>
        <dbReference type="ARBA" id="ARBA00022692"/>
    </source>
</evidence>
<keyword evidence="10 12" id="KW-0472">Membrane</keyword>
<dbReference type="Proteomes" id="UP000016933">
    <property type="component" value="Unassembled WGS sequence"/>
</dbReference>
<keyword evidence="6 13" id="KW-0808">Transferase</keyword>
<dbReference type="GO" id="GO:0006506">
    <property type="term" value="P:GPI anchor biosynthetic process"/>
    <property type="evidence" value="ECO:0007669"/>
    <property type="project" value="UniProtKB-UniPathway"/>
</dbReference>
<evidence type="ECO:0000256" key="8">
    <source>
        <dbReference type="ARBA" id="ARBA00022824"/>
    </source>
</evidence>
<comment type="function">
    <text evidence="11">Mannosyltransferase involved in glycosylphosphatidylinositol-anchor biosynthesis. Transfers the third mannose to Man2-GlcN-acyl-PI during GPI precursor assembly.</text>
</comment>
<dbReference type="GO" id="GO:0005789">
    <property type="term" value="C:endoplasmic reticulum membrane"/>
    <property type="evidence" value="ECO:0007669"/>
    <property type="project" value="UniProtKB-SubCell"/>
</dbReference>
<keyword evidence="4" id="KW-0337">GPI-anchor biosynthesis</keyword>
<dbReference type="EMBL" id="KB446539">
    <property type="protein sequence ID" value="EME44412.1"/>
    <property type="molecule type" value="Genomic_DNA"/>
</dbReference>